<sequence>MGGCESNSGSLILPFPSKSFSSNELGITTNNVEDVQDESAHDLGIQQPVLLRERKRFGRIKDVPKKFRLQSHATKEKCVCRKKCFECVGEDN</sequence>
<organism evidence="1 2">
    <name type="scientific">Dryococelus australis</name>
    <dbReference type="NCBI Taxonomy" id="614101"/>
    <lineage>
        <taxon>Eukaryota</taxon>
        <taxon>Metazoa</taxon>
        <taxon>Ecdysozoa</taxon>
        <taxon>Arthropoda</taxon>
        <taxon>Hexapoda</taxon>
        <taxon>Insecta</taxon>
        <taxon>Pterygota</taxon>
        <taxon>Neoptera</taxon>
        <taxon>Polyneoptera</taxon>
        <taxon>Phasmatodea</taxon>
        <taxon>Verophasmatodea</taxon>
        <taxon>Anareolatae</taxon>
        <taxon>Phasmatidae</taxon>
        <taxon>Eurycanthinae</taxon>
        <taxon>Dryococelus</taxon>
    </lineage>
</organism>
<accession>A0ABQ9IJF9</accession>
<reference evidence="1 2" key="1">
    <citation type="submission" date="2023-02" db="EMBL/GenBank/DDBJ databases">
        <title>LHISI_Scaffold_Assembly.</title>
        <authorList>
            <person name="Stuart O.P."/>
            <person name="Cleave R."/>
            <person name="Magrath M.J.L."/>
            <person name="Mikheyev A.S."/>
        </authorList>
    </citation>
    <scope>NUCLEOTIDE SEQUENCE [LARGE SCALE GENOMIC DNA]</scope>
    <source>
        <strain evidence="1">Daus_M_001</strain>
        <tissue evidence="1">Leg muscle</tissue>
    </source>
</reference>
<evidence type="ECO:0000313" key="2">
    <source>
        <dbReference type="Proteomes" id="UP001159363"/>
    </source>
</evidence>
<proteinExistence type="predicted"/>
<dbReference type="Proteomes" id="UP001159363">
    <property type="component" value="Chromosome 1"/>
</dbReference>
<gene>
    <name evidence="1" type="ORF">PR048_002116</name>
</gene>
<dbReference type="EMBL" id="JARBHB010000001">
    <property type="protein sequence ID" value="KAJ8896771.1"/>
    <property type="molecule type" value="Genomic_DNA"/>
</dbReference>
<name>A0ABQ9IJF9_9NEOP</name>
<evidence type="ECO:0000313" key="1">
    <source>
        <dbReference type="EMBL" id="KAJ8896771.1"/>
    </source>
</evidence>
<protein>
    <submittedName>
        <fullName evidence="1">Uncharacterized protein</fullName>
    </submittedName>
</protein>
<keyword evidence="2" id="KW-1185">Reference proteome</keyword>
<comment type="caution">
    <text evidence="1">The sequence shown here is derived from an EMBL/GenBank/DDBJ whole genome shotgun (WGS) entry which is preliminary data.</text>
</comment>